<sequence length="68" mass="7201">MIATVSADLRGVIGFSSFGVLIYYAIANASAWTLSVSEGRPARAVPVVGVIGCLTMSFTLPGNRWWPV</sequence>
<dbReference type="STRING" id="1223545.GS4_22_00060"/>
<dbReference type="eggNOG" id="COG0531">
    <property type="taxonomic scope" value="Bacteria"/>
</dbReference>
<name>M0QL63_9ACTN</name>
<protein>
    <submittedName>
        <fullName evidence="2">Uncharacterized protein</fullName>
    </submittedName>
</protein>
<feature type="transmembrane region" description="Helical" evidence="1">
    <location>
        <begin position="44"/>
        <end position="62"/>
    </location>
</feature>
<dbReference type="AlphaFoldDB" id="M0QL63"/>
<dbReference type="RefSeq" id="WP_007621964.1">
    <property type="nucleotide sequence ID" value="NZ_BANX01000022.1"/>
</dbReference>
<keyword evidence="1" id="KW-1133">Transmembrane helix</keyword>
<accession>M0QL63</accession>
<organism evidence="2 3">
    <name type="scientific">Gordonia soli NBRC 108243</name>
    <dbReference type="NCBI Taxonomy" id="1223545"/>
    <lineage>
        <taxon>Bacteria</taxon>
        <taxon>Bacillati</taxon>
        <taxon>Actinomycetota</taxon>
        <taxon>Actinomycetes</taxon>
        <taxon>Mycobacteriales</taxon>
        <taxon>Gordoniaceae</taxon>
        <taxon>Gordonia</taxon>
    </lineage>
</organism>
<keyword evidence="1" id="KW-0812">Transmembrane</keyword>
<dbReference type="Proteomes" id="UP000011666">
    <property type="component" value="Unassembled WGS sequence"/>
</dbReference>
<reference evidence="2 3" key="1">
    <citation type="submission" date="2013-01" db="EMBL/GenBank/DDBJ databases">
        <title>Whole genome shotgun sequence of Gordonia soli NBRC 108243.</title>
        <authorList>
            <person name="Isaki-Nakamura S."/>
            <person name="Hosoyama A."/>
            <person name="Tsuchikane K."/>
            <person name="Ando Y."/>
            <person name="Baba S."/>
            <person name="Ohji S."/>
            <person name="Hamada M."/>
            <person name="Tamura T."/>
            <person name="Yamazoe A."/>
            <person name="Yamazaki S."/>
            <person name="Fujita N."/>
        </authorList>
    </citation>
    <scope>NUCLEOTIDE SEQUENCE [LARGE SCALE GENOMIC DNA]</scope>
    <source>
        <strain evidence="2 3">NBRC 108243</strain>
    </source>
</reference>
<comment type="caution">
    <text evidence="2">The sequence shown here is derived from an EMBL/GenBank/DDBJ whole genome shotgun (WGS) entry which is preliminary data.</text>
</comment>
<keyword evidence="3" id="KW-1185">Reference proteome</keyword>
<keyword evidence="1" id="KW-0472">Membrane</keyword>
<evidence type="ECO:0000256" key="1">
    <source>
        <dbReference type="SAM" id="Phobius"/>
    </source>
</evidence>
<dbReference type="EMBL" id="BANX01000022">
    <property type="protein sequence ID" value="GAC69174.1"/>
    <property type="molecule type" value="Genomic_DNA"/>
</dbReference>
<evidence type="ECO:0000313" key="2">
    <source>
        <dbReference type="EMBL" id="GAC69174.1"/>
    </source>
</evidence>
<proteinExistence type="predicted"/>
<feature type="transmembrane region" description="Helical" evidence="1">
    <location>
        <begin position="12"/>
        <end position="32"/>
    </location>
</feature>
<gene>
    <name evidence="2" type="ORF">GS4_22_00060</name>
</gene>
<evidence type="ECO:0000313" key="3">
    <source>
        <dbReference type="Proteomes" id="UP000011666"/>
    </source>
</evidence>